<evidence type="ECO:0000256" key="1">
    <source>
        <dbReference type="ARBA" id="ARBA00038494"/>
    </source>
</evidence>
<dbReference type="AlphaFoldDB" id="A0A941B2M2"/>
<proteinExistence type="inferred from homology"/>
<evidence type="ECO:0000313" key="5">
    <source>
        <dbReference type="Proteomes" id="UP000675047"/>
    </source>
</evidence>
<evidence type="ECO:0000256" key="2">
    <source>
        <dbReference type="SAM" id="Phobius"/>
    </source>
</evidence>
<reference evidence="4 5" key="1">
    <citation type="submission" date="2021-03" db="EMBL/GenBank/DDBJ databases">
        <title>Flavobacterium Flabelliformis Sp. Nov. And Flavobacterium Geliluteum Sp. Nov., Two Novel Multidrug Resistant Psychrophilic Species Isolated From Antarctica.</title>
        <authorList>
            <person name="Kralova S."/>
            <person name="Busse H.J."/>
            <person name="Bezdicek M."/>
            <person name="Nykrynova M."/>
            <person name="Kroupova E."/>
            <person name="Krsek D."/>
            <person name="Sedlacek I."/>
        </authorList>
    </citation>
    <scope>NUCLEOTIDE SEQUENCE [LARGE SCALE GENOMIC DNA]</scope>
    <source>
        <strain evidence="4 5">P7388</strain>
    </source>
</reference>
<evidence type="ECO:0000259" key="3">
    <source>
        <dbReference type="Pfam" id="PF00535"/>
    </source>
</evidence>
<feature type="domain" description="Glycosyltransferase 2-like" evidence="3">
    <location>
        <begin position="10"/>
        <end position="137"/>
    </location>
</feature>
<dbReference type="InterPro" id="IPR029044">
    <property type="entry name" value="Nucleotide-diphossugar_trans"/>
</dbReference>
<dbReference type="CDD" id="cd02511">
    <property type="entry name" value="Beta4Glucosyltransferase"/>
    <property type="match status" value="1"/>
</dbReference>
<dbReference type="InterPro" id="IPR001173">
    <property type="entry name" value="Glyco_trans_2-like"/>
</dbReference>
<dbReference type="PANTHER" id="PTHR43630">
    <property type="entry name" value="POLY-BETA-1,6-N-ACETYL-D-GLUCOSAMINE SYNTHASE"/>
    <property type="match status" value="1"/>
</dbReference>
<dbReference type="Proteomes" id="UP000675047">
    <property type="component" value="Unassembled WGS sequence"/>
</dbReference>
<keyword evidence="2" id="KW-0472">Membrane</keyword>
<comment type="similarity">
    <text evidence="1">Belongs to the glycosyltransferase 2 family. WaaE/KdtX subfamily.</text>
</comment>
<dbReference type="PANTHER" id="PTHR43630:SF2">
    <property type="entry name" value="GLYCOSYLTRANSFERASE"/>
    <property type="match status" value="1"/>
</dbReference>
<dbReference type="EMBL" id="JAGFBV010000007">
    <property type="protein sequence ID" value="MBP4137623.1"/>
    <property type="molecule type" value="Genomic_DNA"/>
</dbReference>
<protein>
    <submittedName>
        <fullName evidence="4">Glycosyltransferase family 2 protein</fullName>
    </submittedName>
</protein>
<keyword evidence="5" id="KW-1185">Reference proteome</keyword>
<keyword evidence="2" id="KW-1133">Transmembrane helix</keyword>
<sequence length="257" mass="30477">MNTIEKQKLSVLIITLNEELYIKSLLEDLVFADEIIVIDSYSNDKTTAIVESFKNVKLIQNTFEDFTTQRNFALEKASNNWILFIDADEKLSPELKSEIINTINNPNPASAYLVYRTFMFKNTKLRFSGWQTDKIFRLFDKLKCKYTTEKLVHEKLEIKGEIAVLKNKLIHYSYTNFDDYKAKMKRYGMLKAREKFKKGHQPSFIMMLLHPIYTFLYQFIIRLGFLDRRNGIIICYLNAYSVFIRYKELKKITSSRI</sequence>
<dbReference type="Pfam" id="PF00535">
    <property type="entry name" value="Glycos_transf_2"/>
    <property type="match status" value="1"/>
</dbReference>
<gene>
    <name evidence="4" type="ORF">J3495_05945</name>
</gene>
<dbReference type="SUPFAM" id="SSF53448">
    <property type="entry name" value="Nucleotide-diphospho-sugar transferases"/>
    <property type="match status" value="1"/>
</dbReference>
<feature type="transmembrane region" description="Helical" evidence="2">
    <location>
        <begin position="203"/>
        <end position="225"/>
    </location>
</feature>
<name>A0A941B2M2_9FLAO</name>
<dbReference type="Gene3D" id="3.90.550.10">
    <property type="entry name" value="Spore Coat Polysaccharide Biosynthesis Protein SpsA, Chain A"/>
    <property type="match status" value="1"/>
</dbReference>
<keyword evidence="2" id="KW-0812">Transmembrane</keyword>
<accession>A0A941B2M2</accession>
<organism evidence="4 5">
    <name type="scientific">Flavobacterium geliluteum</name>
    <dbReference type="NCBI Taxonomy" id="2816120"/>
    <lineage>
        <taxon>Bacteria</taxon>
        <taxon>Pseudomonadati</taxon>
        <taxon>Bacteroidota</taxon>
        <taxon>Flavobacteriia</taxon>
        <taxon>Flavobacteriales</taxon>
        <taxon>Flavobacteriaceae</taxon>
        <taxon>Flavobacterium</taxon>
    </lineage>
</organism>
<evidence type="ECO:0000313" key="4">
    <source>
        <dbReference type="EMBL" id="MBP4137623.1"/>
    </source>
</evidence>
<comment type="caution">
    <text evidence="4">The sequence shown here is derived from an EMBL/GenBank/DDBJ whole genome shotgun (WGS) entry which is preliminary data.</text>
</comment>
<dbReference type="RefSeq" id="WP_210665657.1">
    <property type="nucleotide sequence ID" value="NZ_JAGFBV010000007.1"/>
</dbReference>